<sequence length="75" mass="8550">MINCHQIKSLNSPNSQLQNKHCKNNTTSATSNDRIRTQICQTLIYREVKNTNQTQTLGALKNSQETNETPLFQSK</sequence>
<name>A0A9Q0PNI4_SALPP</name>
<reference evidence="2" key="2">
    <citation type="journal article" date="2023" name="Int. J. Mol. Sci.">
        <title>De Novo Assembly and Annotation of 11 Diverse Shrub Willow (Salix) Genomes Reveals Novel Gene Organization in Sex-Linked Regions.</title>
        <authorList>
            <person name="Hyden B."/>
            <person name="Feng K."/>
            <person name="Yates T.B."/>
            <person name="Jawdy S."/>
            <person name="Cereghino C."/>
            <person name="Smart L.B."/>
            <person name="Muchero W."/>
        </authorList>
    </citation>
    <scope>NUCLEOTIDE SEQUENCE</scope>
    <source>
        <tissue evidence="2">Shoot tip</tissue>
    </source>
</reference>
<dbReference type="Proteomes" id="UP001151532">
    <property type="component" value="Chromosome 9"/>
</dbReference>
<evidence type="ECO:0000313" key="2">
    <source>
        <dbReference type="EMBL" id="KAJ6691471.1"/>
    </source>
</evidence>
<evidence type="ECO:0000313" key="3">
    <source>
        <dbReference type="Proteomes" id="UP001151532"/>
    </source>
</evidence>
<accession>A0A9Q0PNI4</accession>
<evidence type="ECO:0000256" key="1">
    <source>
        <dbReference type="SAM" id="MobiDB-lite"/>
    </source>
</evidence>
<feature type="region of interest" description="Disordered" evidence="1">
    <location>
        <begin position="1"/>
        <end position="30"/>
    </location>
</feature>
<dbReference type="EMBL" id="JAPFFK010000018">
    <property type="protein sequence ID" value="KAJ6691471.1"/>
    <property type="molecule type" value="Genomic_DNA"/>
</dbReference>
<gene>
    <name evidence="2" type="ORF">OIU79_013491</name>
</gene>
<proteinExistence type="predicted"/>
<keyword evidence="3" id="KW-1185">Reference proteome</keyword>
<feature type="region of interest" description="Disordered" evidence="1">
    <location>
        <begin position="56"/>
        <end position="75"/>
    </location>
</feature>
<dbReference type="AlphaFoldDB" id="A0A9Q0PNI4"/>
<comment type="caution">
    <text evidence="2">The sequence shown here is derived from an EMBL/GenBank/DDBJ whole genome shotgun (WGS) entry which is preliminary data.</text>
</comment>
<reference evidence="2" key="1">
    <citation type="submission" date="2022-11" db="EMBL/GenBank/DDBJ databases">
        <authorList>
            <person name="Hyden B.L."/>
            <person name="Feng K."/>
            <person name="Yates T."/>
            <person name="Jawdy S."/>
            <person name="Smart L.B."/>
            <person name="Muchero W."/>
        </authorList>
    </citation>
    <scope>NUCLEOTIDE SEQUENCE</scope>
    <source>
        <tissue evidence="2">Shoot tip</tissue>
    </source>
</reference>
<protein>
    <submittedName>
        <fullName evidence="2">Uncharacterized protein</fullName>
    </submittedName>
</protein>
<organism evidence="2 3">
    <name type="scientific">Salix purpurea</name>
    <name type="common">Purple osier willow</name>
    <dbReference type="NCBI Taxonomy" id="77065"/>
    <lineage>
        <taxon>Eukaryota</taxon>
        <taxon>Viridiplantae</taxon>
        <taxon>Streptophyta</taxon>
        <taxon>Embryophyta</taxon>
        <taxon>Tracheophyta</taxon>
        <taxon>Spermatophyta</taxon>
        <taxon>Magnoliopsida</taxon>
        <taxon>eudicotyledons</taxon>
        <taxon>Gunneridae</taxon>
        <taxon>Pentapetalae</taxon>
        <taxon>rosids</taxon>
        <taxon>fabids</taxon>
        <taxon>Malpighiales</taxon>
        <taxon>Salicaceae</taxon>
        <taxon>Saliceae</taxon>
        <taxon>Salix</taxon>
    </lineage>
</organism>